<dbReference type="EMBL" id="CM034409">
    <property type="protein sequence ID" value="KAJ0171834.1"/>
    <property type="molecule type" value="Genomic_DNA"/>
</dbReference>
<proteinExistence type="predicted"/>
<accession>A0ACC1CK83</accession>
<name>A0ACC1CK83_9NEOP</name>
<keyword evidence="2" id="KW-1185">Reference proteome</keyword>
<comment type="caution">
    <text evidence="1">The sequence shown here is derived from an EMBL/GenBank/DDBJ whole genome shotgun (WGS) entry which is preliminary data.</text>
</comment>
<dbReference type="Proteomes" id="UP000824533">
    <property type="component" value="Linkage Group LG23"/>
</dbReference>
<organism evidence="1 2">
    <name type="scientific">Dendrolimus kikuchii</name>
    <dbReference type="NCBI Taxonomy" id="765133"/>
    <lineage>
        <taxon>Eukaryota</taxon>
        <taxon>Metazoa</taxon>
        <taxon>Ecdysozoa</taxon>
        <taxon>Arthropoda</taxon>
        <taxon>Hexapoda</taxon>
        <taxon>Insecta</taxon>
        <taxon>Pterygota</taxon>
        <taxon>Neoptera</taxon>
        <taxon>Endopterygota</taxon>
        <taxon>Lepidoptera</taxon>
        <taxon>Glossata</taxon>
        <taxon>Ditrysia</taxon>
        <taxon>Bombycoidea</taxon>
        <taxon>Lasiocampidae</taxon>
        <taxon>Dendrolimus</taxon>
    </lineage>
</organism>
<evidence type="ECO:0000313" key="1">
    <source>
        <dbReference type="EMBL" id="KAJ0171834.1"/>
    </source>
</evidence>
<gene>
    <name evidence="1" type="ORF">K1T71_012597</name>
</gene>
<protein>
    <submittedName>
        <fullName evidence="1">Uncharacterized protein</fullName>
    </submittedName>
</protein>
<sequence>MRKGLSCVVGEIKFTYEMAHRCKEHNSQHGYRYETYYRTDSKDLRATNKGLNVIFEMHIAIQASSNGHILLSPVPNPSHIDDVYEIVVGGGGNRFTELRRNLRRNAKISVKTPNILSTIELRAFYIKISEDGLIEFSKEGDTIPLLSFYDIDPLQIKYFSFAAWTGVEAKFLYDCPVAGDNVTEAPTDSQMVEPKLSSSDDLKRTLLMGRLPSIPPNHNMTVKLRAMVTNVRYNPFESILTTRLAVIMTWTDDSMAWNPNKFNGTTSIKFRQGQLWRPTFFVYNSNNIKAFDTNNPDLITMVNSGEATFHFQTKVKTLCPITDDEIRKWPRDEYQCSIFIQAWEAHEQISLELLPRDDVKVKAYSDVDEMVDSEWEFTMEDVIIEPRIWDLVYESYDNNTHRSDRYIIQFNLKRRASAYDLAFYTPLIALTMFLLMSFWSEPLQMSRVWFYSGCTIVMCMGLCYIDYIIPIYSIPNILILYATVLGGVLLALVVQVALLTSMNDNACESIILKRLITSNFSRTVFCLPTIRASINGGYMVQEDDDSGVMVPPSDNMEEMESEDSKKVSEKTELAMVIDKLMFVAYSITIAAMLLAHY</sequence>
<reference evidence="1 2" key="1">
    <citation type="journal article" date="2021" name="Front. Genet.">
        <title>Chromosome-Level Genome Assembly Reveals Significant Gene Expansion in the Toll and IMD Signaling Pathways of Dendrolimus kikuchii.</title>
        <authorList>
            <person name="Zhou J."/>
            <person name="Wu P."/>
            <person name="Xiong Z."/>
            <person name="Liu N."/>
            <person name="Zhao N."/>
            <person name="Ji M."/>
            <person name="Qiu Y."/>
            <person name="Yang B."/>
        </authorList>
    </citation>
    <scope>NUCLEOTIDE SEQUENCE [LARGE SCALE GENOMIC DNA]</scope>
    <source>
        <strain evidence="1">Ann1</strain>
    </source>
</reference>
<evidence type="ECO:0000313" key="2">
    <source>
        <dbReference type="Proteomes" id="UP000824533"/>
    </source>
</evidence>